<feature type="region of interest" description="Disordered" evidence="1">
    <location>
        <begin position="203"/>
        <end position="251"/>
    </location>
</feature>
<protein>
    <submittedName>
        <fullName evidence="2">Uncharacterized protein</fullName>
    </submittedName>
</protein>
<reference evidence="2" key="1">
    <citation type="submission" date="2020-11" db="EMBL/GenBank/DDBJ databases">
        <authorList>
            <consortium name="DOE Joint Genome Institute"/>
            <person name="Ahrendt S."/>
            <person name="Riley R."/>
            <person name="Andreopoulos W."/>
            <person name="Labutti K."/>
            <person name="Pangilinan J."/>
            <person name="Ruiz-Duenas F.J."/>
            <person name="Barrasa J.M."/>
            <person name="Sanchez-Garcia M."/>
            <person name="Camarero S."/>
            <person name="Miyauchi S."/>
            <person name="Serrano A."/>
            <person name="Linde D."/>
            <person name="Babiker R."/>
            <person name="Drula E."/>
            <person name="Ayuso-Fernandez I."/>
            <person name="Pacheco R."/>
            <person name="Padilla G."/>
            <person name="Ferreira P."/>
            <person name="Barriuso J."/>
            <person name="Kellner H."/>
            <person name="Castanera R."/>
            <person name="Alfaro M."/>
            <person name="Ramirez L."/>
            <person name="Pisabarro A.G."/>
            <person name="Kuo A."/>
            <person name="Tritt A."/>
            <person name="Lipzen A."/>
            <person name="He G."/>
            <person name="Yan M."/>
            <person name="Ng V."/>
            <person name="Cullen D."/>
            <person name="Martin F."/>
            <person name="Rosso M.-N."/>
            <person name="Henrissat B."/>
            <person name="Hibbett D."/>
            <person name="Martinez A.T."/>
            <person name="Grigoriev I.V."/>
        </authorList>
    </citation>
    <scope>NUCLEOTIDE SEQUENCE</scope>
    <source>
        <strain evidence="2">AH 40177</strain>
    </source>
</reference>
<organism evidence="2 3">
    <name type="scientific">Rhodocollybia butyracea</name>
    <dbReference type="NCBI Taxonomy" id="206335"/>
    <lineage>
        <taxon>Eukaryota</taxon>
        <taxon>Fungi</taxon>
        <taxon>Dikarya</taxon>
        <taxon>Basidiomycota</taxon>
        <taxon>Agaricomycotina</taxon>
        <taxon>Agaricomycetes</taxon>
        <taxon>Agaricomycetidae</taxon>
        <taxon>Agaricales</taxon>
        <taxon>Marasmiineae</taxon>
        <taxon>Omphalotaceae</taxon>
        <taxon>Rhodocollybia</taxon>
    </lineage>
</organism>
<accession>A0A9P5PH46</accession>
<gene>
    <name evidence="2" type="ORF">BDP27DRAFT_1158717</name>
</gene>
<dbReference type="Proteomes" id="UP000772434">
    <property type="component" value="Unassembled WGS sequence"/>
</dbReference>
<dbReference type="EMBL" id="JADNRY010000184">
    <property type="protein sequence ID" value="KAF9062015.1"/>
    <property type="molecule type" value="Genomic_DNA"/>
</dbReference>
<name>A0A9P5PH46_9AGAR</name>
<feature type="compositionally biased region" description="Basic residues" evidence="1">
    <location>
        <begin position="217"/>
        <end position="234"/>
    </location>
</feature>
<evidence type="ECO:0000313" key="3">
    <source>
        <dbReference type="Proteomes" id="UP000772434"/>
    </source>
</evidence>
<dbReference type="OrthoDB" id="2961286at2759"/>
<proteinExistence type="predicted"/>
<dbReference type="AlphaFoldDB" id="A0A9P5PH46"/>
<feature type="non-terminal residue" evidence="2">
    <location>
        <position position="1"/>
    </location>
</feature>
<sequence>LPVKGSREAPTKFTGKYTQVESFFEHYDRLLNKYNVQSDSEKCQGLLEYVSSSVKTLIHSSPFYHASNWTGLKNYLLKIYDAEKAKLRYKPRDVLDFAHKHHYKTCDSLSQWYKYCRRYQARAGLLCKQKKLSDLEYHGWFWMGIPITLQHIIQDLMRQKFPNKLPGAYMYVDEVSTIAEEVFCRDRFEDMIATGPYLFDMPSDSDSDSSSSDSDSRHKRSSRKKRKYSKKKSQKGVCFSPPTTAVPTMVDPLRAEEKAHTTKPQGNQEEISDIIRQLNALKIDDPTYRAVYYRGLQLDKSGSLEKC</sequence>
<keyword evidence="3" id="KW-1185">Reference proteome</keyword>
<evidence type="ECO:0000313" key="2">
    <source>
        <dbReference type="EMBL" id="KAF9062015.1"/>
    </source>
</evidence>
<feature type="non-terminal residue" evidence="2">
    <location>
        <position position="307"/>
    </location>
</feature>
<comment type="caution">
    <text evidence="2">The sequence shown here is derived from an EMBL/GenBank/DDBJ whole genome shotgun (WGS) entry which is preliminary data.</text>
</comment>
<evidence type="ECO:0000256" key="1">
    <source>
        <dbReference type="SAM" id="MobiDB-lite"/>
    </source>
</evidence>